<keyword evidence="4" id="KW-0479">Metal-binding</keyword>
<dbReference type="FunFam" id="1.10.238.10:FF:000011">
    <property type="entry name" value="Mitochondrial Rho GTPase"/>
    <property type="match status" value="1"/>
</dbReference>
<evidence type="ECO:0000256" key="10">
    <source>
        <dbReference type="ARBA" id="ARBA00022989"/>
    </source>
</evidence>
<evidence type="ECO:0000313" key="16">
    <source>
        <dbReference type="Proteomes" id="UP001141552"/>
    </source>
</evidence>
<comment type="similarity">
    <text evidence="2">Belongs to the mitochondrial Rho GTPase family.</text>
</comment>
<dbReference type="AlphaFoldDB" id="A0A9Q0FRM9"/>
<dbReference type="InterPro" id="IPR027417">
    <property type="entry name" value="P-loop_NTPase"/>
</dbReference>
<dbReference type="GO" id="GO:0005509">
    <property type="term" value="F:calcium ion binding"/>
    <property type="evidence" value="ECO:0007669"/>
    <property type="project" value="InterPro"/>
</dbReference>
<evidence type="ECO:0000256" key="13">
    <source>
        <dbReference type="ARBA" id="ARBA00023136"/>
    </source>
</evidence>
<comment type="subcellular location">
    <subcellularLocation>
        <location evidence="1">Mitochondrion outer membrane</location>
        <topology evidence="1">Single-pass type IV membrane protein</topology>
    </subcellularLocation>
</comment>
<evidence type="ECO:0000256" key="6">
    <source>
        <dbReference type="ARBA" id="ARBA00022741"/>
    </source>
</evidence>
<keyword evidence="6" id="KW-0547">Nucleotide-binding</keyword>
<comment type="caution">
    <text evidence="15">The sequence shown here is derived from an EMBL/GenBank/DDBJ whole genome shotgun (WGS) entry which is preliminary data.</text>
</comment>
<organism evidence="15 16">
    <name type="scientific">Turnera subulata</name>
    <dbReference type="NCBI Taxonomy" id="218843"/>
    <lineage>
        <taxon>Eukaryota</taxon>
        <taxon>Viridiplantae</taxon>
        <taxon>Streptophyta</taxon>
        <taxon>Embryophyta</taxon>
        <taxon>Tracheophyta</taxon>
        <taxon>Spermatophyta</taxon>
        <taxon>Magnoliopsida</taxon>
        <taxon>eudicotyledons</taxon>
        <taxon>Gunneridae</taxon>
        <taxon>Pentapetalae</taxon>
        <taxon>rosids</taxon>
        <taxon>fabids</taxon>
        <taxon>Malpighiales</taxon>
        <taxon>Passifloraceae</taxon>
        <taxon>Turnera</taxon>
    </lineage>
</organism>
<evidence type="ECO:0000256" key="5">
    <source>
        <dbReference type="ARBA" id="ARBA00022737"/>
    </source>
</evidence>
<dbReference type="GO" id="GO:0005525">
    <property type="term" value="F:GTP binding"/>
    <property type="evidence" value="ECO:0007669"/>
    <property type="project" value="UniProtKB-KW"/>
</dbReference>
<dbReference type="InterPro" id="IPR001806">
    <property type="entry name" value="Small_GTPase"/>
</dbReference>
<reference evidence="15" key="1">
    <citation type="submission" date="2022-02" db="EMBL/GenBank/DDBJ databases">
        <authorList>
            <person name="Henning P.M."/>
            <person name="McCubbin A.G."/>
            <person name="Shore J.S."/>
        </authorList>
    </citation>
    <scope>NUCLEOTIDE SEQUENCE</scope>
    <source>
        <strain evidence="15">F60SS</strain>
        <tissue evidence="15">Leaves</tissue>
    </source>
</reference>
<dbReference type="InterPro" id="IPR018247">
    <property type="entry name" value="EF_Hand_1_Ca_BS"/>
</dbReference>
<evidence type="ECO:0000256" key="2">
    <source>
        <dbReference type="ARBA" id="ARBA00007981"/>
    </source>
</evidence>
<evidence type="ECO:0000259" key="14">
    <source>
        <dbReference type="PROSITE" id="PS50222"/>
    </source>
</evidence>
<keyword evidence="9" id="KW-0106">Calcium</keyword>
<evidence type="ECO:0000256" key="3">
    <source>
        <dbReference type="ARBA" id="ARBA00022692"/>
    </source>
</evidence>
<keyword evidence="10" id="KW-1133">Transmembrane helix</keyword>
<dbReference type="OrthoDB" id="10020961at2759"/>
<evidence type="ECO:0000256" key="8">
    <source>
        <dbReference type="ARBA" id="ARBA00022801"/>
    </source>
</evidence>
<dbReference type="InterPro" id="IPR011992">
    <property type="entry name" value="EF-hand-dom_pair"/>
</dbReference>
<name>A0A9Q0FRM9_9ROSI</name>
<dbReference type="GO" id="GO:0003924">
    <property type="term" value="F:GTPase activity"/>
    <property type="evidence" value="ECO:0007669"/>
    <property type="project" value="InterPro"/>
</dbReference>
<dbReference type="SMART" id="SM00175">
    <property type="entry name" value="RAB"/>
    <property type="match status" value="1"/>
</dbReference>
<dbReference type="PROSITE" id="PS00018">
    <property type="entry name" value="EF_HAND_1"/>
    <property type="match status" value="1"/>
</dbReference>
<keyword evidence="8" id="KW-0378">Hydrolase</keyword>
<dbReference type="GO" id="GO:0005741">
    <property type="term" value="C:mitochondrial outer membrane"/>
    <property type="evidence" value="ECO:0007669"/>
    <property type="project" value="UniProtKB-SubCell"/>
</dbReference>
<keyword evidence="16" id="KW-1185">Reference proteome</keyword>
<keyword evidence="13" id="KW-0472">Membrane</keyword>
<reference evidence="15" key="2">
    <citation type="journal article" date="2023" name="Plants (Basel)">
        <title>Annotation of the Turnera subulata (Passifloraceae) Draft Genome Reveals the S-Locus Evolved after the Divergence of Turneroideae from Passifloroideae in a Stepwise Manner.</title>
        <authorList>
            <person name="Henning P.M."/>
            <person name="Roalson E.H."/>
            <person name="Mir W."/>
            <person name="McCubbin A.G."/>
            <person name="Shore J.S."/>
        </authorList>
    </citation>
    <scope>NUCLEOTIDE SEQUENCE</scope>
    <source>
        <strain evidence="15">F60SS</strain>
    </source>
</reference>
<dbReference type="InterPro" id="IPR052266">
    <property type="entry name" value="Miro-EF-hand_domain"/>
</dbReference>
<evidence type="ECO:0000256" key="12">
    <source>
        <dbReference type="ARBA" id="ARBA00023134"/>
    </source>
</evidence>
<dbReference type="Gene3D" id="3.40.50.300">
    <property type="entry name" value="P-loop containing nucleotide triphosphate hydrolases"/>
    <property type="match status" value="1"/>
</dbReference>
<dbReference type="InterPro" id="IPR013567">
    <property type="entry name" value="EF_hand_assoc_2"/>
</dbReference>
<dbReference type="SMART" id="SM00174">
    <property type="entry name" value="RHO"/>
    <property type="match status" value="1"/>
</dbReference>
<proteinExistence type="inferred from homology"/>
<dbReference type="Proteomes" id="UP001141552">
    <property type="component" value="Unassembled WGS sequence"/>
</dbReference>
<dbReference type="PROSITE" id="PS50222">
    <property type="entry name" value="EF_HAND_2"/>
    <property type="match status" value="1"/>
</dbReference>
<evidence type="ECO:0000256" key="11">
    <source>
        <dbReference type="ARBA" id="ARBA00023128"/>
    </source>
</evidence>
<dbReference type="PANTHER" id="PTHR46819">
    <property type="entry name" value="EF-HAND CALCIUM-BINDING DOMAIN-CONTAINING PROTEIN 7"/>
    <property type="match status" value="1"/>
</dbReference>
<keyword evidence="11" id="KW-0496">Mitochondrion</keyword>
<dbReference type="PANTHER" id="PTHR46819:SF1">
    <property type="entry name" value="EF-HAND CALCIUM-BINDING DOMAIN-CONTAINING PROTEIN 7"/>
    <property type="match status" value="1"/>
</dbReference>
<keyword evidence="7" id="KW-1000">Mitochondrion outer membrane</keyword>
<dbReference type="SUPFAM" id="SSF52540">
    <property type="entry name" value="P-loop containing nucleoside triphosphate hydrolases"/>
    <property type="match status" value="1"/>
</dbReference>
<evidence type="ECO:0000256" key="1">
    <source>
        <dbReference type="ARBA" id="ARBA00004200"/>
    </source>
</evidence>
<keyword evidence="5" id="KW-0677">Repeat</keyword>
<dbReference type="Gene3D" id="1.10.238.10">
    <property type="entry name" value="EF-hand"/>
    <property type="match status" value="1"/>
</dbReference>
<gene>
    <name evidence="15" type="ORF">Tsubulata_007318</name>
</gene>
<protein>
    <recommendedName>
        <fullName evidence="14">EF-hand domain-containing protein</fullName>
    </recommendedName>
</protein>
<accession>A0A9Q0FRM9</accession>
<dbReference type="InterPro" id="IPR002048">
    <property type="entry name" value="EF_hand_dom"/>
</dbReference>
<dbReference type="SUPFAM" id="SSF47473">
    <property type="entry name" value="EF-hand"/>
    <property type="match status" value="1"/>
</dbReference>
<evidence type="ECO:0000313" key="15">
    <source>
        <dbReference type="EMBL" id="KAJ4836351.1"/>
    </source>
</evidence>
<dbReference type="Pfam" id="PF08356">
    <property type="entry name" value="EF_assoc_2"/>
    <property type="match status" value="1"/>
</dbReference>
<evidence type="ECO:0000256" key="4">
    <source>
        <dbReference type="ARBA" id="ARBA00022723"/>
    </source>
</evidence>
<dbReference type="Pfam" id="PF00071">
    <property type="entry name" value="Ras"/>
    <property type="match status" value="1"/>
</dbReference>
<dbReference type="PRINTS" id="PR00449">
    <property type="entry name" value="RASTRNSFRMNG"/>
</dbReference>
<sequence length="296" mass="32973">MAKAARGNETRVVVAGESSTGKSCFICSITGAILWNPQPCVDPINVSQDLLPDHGGPLTIIDTSSELEDAGTVAEELKRADAVVLTYACDRPETFERLSTHWLPELRNLQVKVPVIVVGCKLDLKDENLEDRLRQLESQIKLQFPEVNDFVETSVFEEILRRRPRVFLRARQLVLFPPVDPLYDAEAGSLKPKVTKALERIFEECDQDKDGALNDTELNDFQVHCSWSPLQPDELANIKRFVEGRVSSGVNECGITVGGFRALHTSILERGDPSVTWIALRSFGYNDAIELISQTP</sequence>
<evidence type="ECO:0000256" key="7">
    <source>
        <dbReference type="ARBA" id="ARBA00022787"/>
    </source>
</evidence>
<keyword evidence="12" id="KW-0342">GTP-binding</keyword>
<evidence type="ECO:0000256" key="9">
    <source>
        <dbReference type="ARBA" id="ARBA00022837"/>
    </source>
</evidence>
<dbReference type="EMBL" id="JAKUCV010004151">
    <property type="protein sequence ID" value="KAJ4836351.1"/>
    <property type="molecule type" value="Genomic_DNA"/>
</dbReference>
<keyword evidence="3" id="KW-0812">Transmembrane</keyword>
<feature type="domain" description="EF-hand" evidence="14">
    <location>
        <begin position="193"/>
        <end position="228"/>
    </location>
</feature>